<evidence type="ECO:0000256" key="2">
    <source>
        <dbReference type="ARBA" id="ARBA00022946"/>
    </source>
</evidence>
<dbReference type="SUPFAM" id="SSF48452">
    <property type="entry name" value="TPR-like"/>
    <property type="match status" value="1"/>
</dbReference>
<dbReference type="Pfam" id="PF01535">
    <property type="entry name" value="PPR"/>
    <property type="match status" value="2"/>
</dbReference>
<dbReference type="AlphaFoldDB" id="A0A8T0PLD6"/>
<dbReference type="InterPro" id="IPR046848">
    <property type="entry name" value="E_motif"/>
</dbReference>
<dbReference type="PANTHER" id="PTHR47926:SF393">
    <property type="entry name" value="REPEAT-CONTAINING PROTEIN, PUTATIVE-RELATED"/>
    <property type="match status" value="1"/>
</dbReference>
<feature type="repeat" description="PPR" evidence="3">
    <location>
        <begin position="327"/>
        <end position="361"/>
    </location>
</feature>
<dbReference type="GO" id="GO:0003723">
    <property type="term" value="F:RNA binding"/>
    <property type="evidence" value="ECO:0007669"/>
    <property type="project" value="InterPro"/>
</dbReference>
<dbReference type="Proteomes" id="UP000823388">
    <property type="component" value="Chromosome 8K"/>
</dbReference>
<dbReference type="Pfam" id="PF13041">
    <property type="entry name" value="PPR_2"/>
    <property type="match status" value="2"/>
</dbReference>
<keyword evidence="1" id="KW-0677">Repeat</keyword>
<dbReference type="Gene3D" id="1.25.40.10">
    <property type="entry name" value="Tetratricopeptide repeat domain"/>
    <property type="match status" value="3"/>
</dbReference>
<dbReference type="NCBIfam" id="TIGR00756">
    <property type="entry name" value="PPR"/>
    <property type="match status" value="3"/>
</dbReference>
<feature type="repeat" description="PPR" evidence="3">
    <location>
        <begin position="188"/>
        <end position="222"/>
    </location>
</feature>
<comment type="caution">
    <text evidence="4">The sequence shown here is derived from an EMBL/GenBank/DDBJ whole genome shotgun (WGS) entry which is preliminary data.</text>
</comment>
<accession>A0A8T0PLD6</accession>
<dbReference type="FunFam" id="1.25.40.10:FF:000344">
    <property type="entry name" value="Pentatricopeptide repeat-containing protein"/>
    <property type="match status" value="1"/>
</dbReference>
<dbReference type="InterPro" id="IPR046960">
    <property type="entry name" value="PPR_At4g14850-like_plant"/>
</dbReference>
<evidence type="ECO:0000313" key="5">
    <source>
        <dbReference type="Proteomes" id="UP000823388"/>
    </source>
</evidence>
<proteinExistence type="predicted"/>
<dbReference type="Pfam" id="PF20431">
    <property type="entry name" value="E_motif"/>
    <property type="match status" value="1"/>
</dbReference>
<dbReference type="PROSITE" id="PS51375">
    <property type="entry name" value="PPR"/>
    <property type="match status" value="3"/>
</dbReference>
<evidence type="ECO:0000313" key="4">
    <source>
        <dbReference type="EMBL" id="KAG2561925.1"/>
    </source>
</evidence>
<keyword evidence="5" id="KW-1185">Reference proteome</keyword>
<reference evidence="4" key="1">
    <citation type="submission" date="2020-05" db="EMBL/GenBank/DDBJ databases">
        <title>WGS assembly of Panicum virgatum.</title>
        <authorList>
            <person name="Lovell J.T."/>
            <person name="Jenkins J."/>
            <person name="Shu S."/>
            <person name="Juenger T.E."/>
            <person name="Schmutz J."/>
        </authorList>
    </citation>
    <scope>NUCLEOTIDE SEQUENCE</scope>
    <source>
        <strain evidence="4">AP13</strain>
    </source>
</reference>
<dbReference type="InterPro" id="IPR002885">
    <property type="entry name" value="PPR_rpt"/>
</dbReference>
<evidence type="ECO:0000256" key="3">
    <source>
        <dbReference type="PROSITE-ProRule" id="PRU00708"/>
    </source>
</evidence>
<evidence type="ECO:0000256" key="1">
    <source>
        <dbReference type="ARBA" id="ARBA00022737"/>
    </source>
</evidence>
<dbReference type="FunFam" id="1.25.40.10:FF:000184">
    <property type="entry name" value="Pentatricopeptide repeat-containing protein, chloroplastic"/>
    <property type="match status" value="1"/>
</dbReference>
<dbReference type="InterPro" id="IPR011990">
    <property type="entry name" value="TPR-like_helical_dom_sf"/>
</dbReference>
<feature type="repeat" description="PPR" evidence="3">
    <location>
        <begin position="292"/>
        <end position="326"/>
    </location>
</feature>
<dbReference type="PANTHER" id="PTHR47926">
    <property type="entry name" value="PENTATRICOPEPTIDE REPEAT-CONTAINING PROTEIN"/>
    <property type="match status" value="1"/>
</dbReference>
<dbReference type="GO" id="GO:0009451">
    <property type="term" value="P:RNA modification"/>
    <property type="evidence" value="ECO:0007669"/>
    <property type="project" value="InterPro"/>
</dbReference>
<dbReference type="EMBL" id="CM029051">
    <property type="protein sequence ID" value="KAG2561925.1"/>
    <property type="molecule type" value="Genomic_DNA"/>
</dbReference>
<protein>
    <recommendedName>
        <fullName evidence="6">Pentatricopeptide repeat-containing protein</fullName>
    </recommendedName>
</protein>
<keyword evidence="2" id="KW-0809">Transit peptide</keyword>
<name>A0A8T0PLD6_PANVG</name>
<organism evidence="4 5">
    <name type="scientific">Panicum virgatum</name>
    <name type="common">Blackwell switchgrass</name>
    <dbReference type="NCBI Taxonomy" id="38727"/>
    <lineage>
        <taxon>Eukaryota</taxon>
        <taxon>Viridiplantae</taxon>
        <taxon>Streptophyta</taxon>
        <taxon>Embryophyta</taxon>
        <taxon>Tracheophyta</taxon>
        <taxon>Spermatophyta</taxon>
        <taxon>Magnoliopsida</taxon>
        <taxon>Liliopsida</taxon>
        <taxon>Poales</taxon>
        <taxon>Poaceae</taxon>
        <taxon>PACMAD clade</taxon>
        <taxon>Panicoideae</taxon>
        <taxon>Panicodae</taxon>
        <taxon>Paniceae</taxon>
        <taxon>Panicinae</taxon>
        <taxon>Panicum</taxon>
        <taxon>Panicum sect. Hiantes</taxon>
    </lineage>
</organism>
<sequence>MPLAPLAGAAAGARVSRRPNLSLLADRCTTTRSLARVHAAMLVSGRLAENAFAASRLLAAYAALSPDPPAATLALLSSVPIATNTFMLNTTIRALASSPDPAAAFPFFARLRATGALAAPGQHAFSFLLKAAARLPHPLPVAGQLHALAIRRGVHLDAYVANGLVRAYSVVGRLGAARRVFDEVPERNANLYTTVVSAYAQNGRHEGALAVFDEMVREGFEPGGATLSSVLYACARSSSGGLQMGRRVHNLMVARGGAEGTILGTALVDMYAKNGAIQEAVAVFDGMPERRVAATWNALISGLAHHGHSKRALEVFERMQQEGVPPNAITLVGALSACCHAGLLNEARRLFRSMKDFGIAPGIQHYGCMVNLLGRAGLLSEAEEMIRGMKCKADAKTWGALLAACKNHGDVEIAERVVVEMLKLDPSNHGVYVVLSNLYAEAGRWQDVDKMRMVMKGERLSKIPGASTVGESLEQLEIPGASTVGESPEQLKITTTR</sequence>
<gene>
    <name evidence="4" type="ORF">PVAP13_8KG210500</name>
</gene>
<evidence type="ECO:0008006" key="6">
    <source>
        <dbReference type="Google" id="ProtNLM"/>
    </source>
</evidence>
<dbReference type="OrthoDB" id="426361at2759"/>